<evidence type="ECO:0000313" key="9">
    <source>
        <dbReference type="Proteomes" id="UP000238218"/>
    </source>
</evidence>
<keyword evidence="9" id="KW-1185">Reference proteome</keyword>
<feature type="transmembrane region" description="Helical" evidence="6">
    <location>
        <begin position="323"/>
        <end position="347"/>
    </location>
</feature>
<protein>
    <submittedName>
        <fullName evidence="8">Mechanosensitive ion channel protein</fullName>
    </submittedName>
</protein>
<dbReference type="Gene3D" id="3.30.70.100">
    <property type="match status" value="1"/>
</dbReference>
<evidence type="ECO:0000256" key="5">
    <source>
        <dbReference type="ARBA" id="ARBA00023136"/>
    </source>
</evidence>
<dbReference type="SUPFAM" id="SSF50182">
    <property type="entry name" value="Sm-like ribonucleoproteins"/>
    <property type="match status" value="1"/>
</dbReference>
<dbReference type="Pfam" id="PF00924">
    <property type="entry name" value="MS_channel_2nd"/>
    <property type="match status" value="1"/>
</dbReference>
<feature type="transmembrane region" description="Helical" evidence="6">
    <location>
        <begin position="399"/>
        <end position="418"/>
    </location>
</feature>
<feature type="transmembrane region" description="Helical" evidence="6">
    <location>
        <begin position="282"/>
        <end position="303"/>
    </location>
</feature>
<comment type="subcellular location">
    <subcellularLocation>
        <location evidence="1">Cell membrane</location>
    </subcellularLocation>
</comment>
<comment type="caution">
    <text evidence="8">The sequence shown here is derived from an EMBL/GenBank/DDBJ whole genome shotgun (WGS) entry which is preliminary data.</text>
</comment>
<keyword evidence="2" id="KW-1003">Cell membrane</keyword>
<dbReference type="RefSeq" id="WP_106220855.1">
    <property type="nucleotide sequence ID" value="NZ_PVWP01000005.1"/>
</dbReference>
<dbReference type="PANTHER" id="PTHR30460">
    <property type="entry name" value="MODERATE CONDUCTANCE MECHANOSENSITIVE CHANNEL YBIO"/>
    <property type="match status" value="1"/>
</dbReference>
<evidence type="ECO:0000259" key="7">
    <source>
        <dbReference type="Pfam" id="PF00924"/>
    </source>
</evidence>
<feature type="transmembrane region" description="Helical" evidence="6">
    <location>
        <begin position="368"/>
        <end position="387"/>
    </location>
</feature>
<proteinExistence type="predicted"/>
<gene>
    <name evidence="8" type="ORF">C7B81_08615</name>
</gene>
<dbReference type="EMBL" id="PVWP01000005">
    <property type="protein sequence ID" value="PSB37565.1"/>
    <property type="molecule type" value="Genomic_DNA"/>
</dbReference>
<dbReference type="Gene3D" id="1.10.287.1260">
    <property type="match status" value="1"/>
</dbReference>
<dbReference type="Proteomes" id="UP000238218">
    <property type="component" value="Unassembled WGS sequence"/>
</dbReference>
<reference evidence="8 9" key="1">
    <citation type="submission" date="2018-03" db="EMBL/GenBank/DDBJ databases">
        <title>The ancient ancestry and fast evolution of plastids.</title>
        <authorList>
            <person name="Moore K.R."/>
            <person name="Magnabosco C."/>
            <person name="Momper L."/>
            <person name="Gold D.A."/>
            <person name="Bosak T."/>
            <person name="Fournier G.P."/>
        </authorList>
    </citation>
    <scope>NUCLEOTIDE SEQUENCE [LARGE SCALE GENOMIC DNA]</scope>
    <source>
        <strain evidence="8 9">CCALA 015</strain>
    </source>
</reference>
<evidence type="ECO:0000313" key="8">
    <source>
        <dbReference type="EMBL" id="PSB37565.1"/>
    </source>
</evidence>
<dbReference type="InterPro" id="IPR045276">
    <property type="entry name" value="YbiO_bact"/>
</dbReference>
<dbReference type="InterPro" id="IPR023408">
    <property type="entry name" value="MscS_beta-dom_sf"/>
</dbReference>
<evidence type="ECO:0000256" key="6">
    <source>
        <dbReference type="SAM" id="Phobius"/>
    </source>
</evidence>
<accession>A0ABX5F9S6</accession>
<keyword evidence="5 6" id="KW-0472">Membrane</keyword>
<organism evidence="8 9">
    <name type="scientific">Aphanothece cf. minutissima CCALA 015</name>
    <dbReference type="NCBI Taxonomy" id="2107695"/>
    <lineage>
        <taxon>Bacteria</taxon>
        <taxon>Bacillati</taxon>
        <taxon>Cyanobacteriota</taxon>
        <taxon>Cyanophyceae</taxon>
        <taxon>Oscillatoriophycideae</taxon>
        <taxon>Chroococcales</taxon>
        <taxon>Aphanothecaceae</taxon>
        <taxon>Aphanothece</taxon>
    </lineage>
</organism>
<feature type="domain" description="Mechanosensitive ion channel MscS" evidence="7">
    <location>
        <begin position="417"/>
        <end position="480"/>
    </location>
</feature>
<name>A0ABX5F9S6_9CHRO</name>
<feature type="transmembrane region" description="Helical" evidence="6">
    <location>
        <begin position="228"/>
        <end position="247"/>
    </location>
</feature>
<evidence type="ECO:0000256" key="4">
    <source>
        <dbReference type="ARBA" id="ARBA00022989"/>
    </source>
</evidence>
<evidence type="ECO:0000256" key="2">
    <source>
        <dbReference type="ARBA" id="ARBA00022475"/>
    </source>
</evidence>
<keyword evidence="3 6" id="KW-0812">Transmembrane</keyword>
<sequence length="583" mass="62311">MTPAQRRVFLWRRALALVVVLVLVAAVGIGASRPAGALAGTAAAEAPARSVTGNAAVDTGDAGSFRLGTVRILGVPVITVASPAVDAGSGSGPEAAERARVIEGNLSQLYEPRNPCTPGERLGEALLDHLSLEGTTAACDPNHLGLQGRPEALRVVVLQEPGGDRRLAAVVPGRASPFPLLTVTEQDAQFNGLTAEALAKRWRGLLERRLRSARRVFGEEQINDRLRISLVSLTVLALLMAVVVVLWQRSHRLLPRLQRRCAEGSGRLDPLALQATQAFSRLLAALVLLLGVAMGAVLLLAWPGQIPAAIDVLMQPLVVLMKALLLLALAAVLRGLVGLLLTQWASHPAVRSDHRARRRQRYLSLLRVLRRLVNLACLLLFALWTVRGIPVLRDLSTNAVLASGAVLGALALVFQGLLRDFVAGLVLLLDDRYAIGDWVEITGRTGEVVDVGVLSTELRAADQRVVVVPNSHCEQVVNHTKLRSGAEVTLLLSRRLTDLGGAMAVVAEELAAFGSDPHWAARLLEPPRLLGIEAMTADDLQVKALLITQAGQQGEARRALLGRLVERLQGWPQQPGEPPGSAF</sequence>
<dbReference type="PANTHER" id="PTHR30460:SF0">
    <property type="entry name" value="MODERATE CONDUCTANCE MECHANOSENSITIVE CHANNEL YBIO"/>
    <property type="match status" value="1"/>
</dbReference>
<keyword evidence="4 6" id="KW-1133">Transmembrane helix</keyword>
<dbReference type="Gene3D" id="2.30.30.60">
    <property type="match status" value="1"/>
</dbReference>
<evidence type="ECO:0000256" key="1">
    <source>
        <dbReference type="ARBA" id="ARBA00004236"/>
    </source>
</evidence>
<dbReference type="InterPro" id="IPR006685">
    <property type="entry name" value="MscS_channel_2nd"/>
</dbReference>
<dbReference type="InterPro" id="IPR010920">
    <property type="entry name" value="LSM_dom_sf"/>
</dbReference>
<evidence type="ECO:0000256" key="3">
    <source>
        <dbReference type="ARBA" id="ARBA00022692"/>
    </source>
</evidence>